<evidence type="ECO:0000256" key="1">
    <source>
        <dbReference type="ARBA" id="ARBA00006154"/>
    </source>
</evidence>
<dbReference type="CDD" id="cd03174">
    <property type="entry name" value="DRE_TIM_metallolyase"/>
    <property type="match status" value="1"/>
</dbReference>
<dbReference type="GO" id="GO:0019752">
    <property type="term" value="P:carboxylic acid metabolic process"/>
    <property type="evidence" value="ECO:0007669"/>
    <property type="project" value="InterPro"/>
</dbReference>
<dbReference type="Proteomes" id="UP000632195">
    <property type="component" value="Unassembled WGS sequence"/>
</dbReference>
<comment type="similarity">
    <text evidence="1">Belongs to the alpha-IPM synthase/homocitrate synthase family.</text>
</comment>
<reference evidence="5" key="1">
    <citation type="journal article" date="2014" name="Int. J. Syst. Evol. Microbiol.">
        <title>Complete genome sequence of Corynebacterium casei LMG S-19264T (=DSM 44701T), isolated from a smear-ripened cheese.</title>
        <authorList>
            <consortium name="US DOE Joint Genome Institute (JGI-PGF)"/>
            <person name="Walter F."/>
            <person name="Albersmeier A."/>
            <person name="Kalinowski J."/>
            <person name="Ruckert C."/>
        </authorList>
    </citation>
    <scope>NUCLEOTIDE SEQUENCE</scope>
    <source>
        <strain evidence="5">JCM 13583</strain>
    </source>
</reference>
<evidence type="ECO:0000259" key="4">
    <source>
        <dbReference type="PROSITE" id="PS50991"/>
    </source>
</evidence>
<dbReference type="PANTHER" id="PTHR42880">
    <property type="entry name" value="HOMOCITRATE SYNTHASE"/>
    <property type="match status" value="1"/>
</dbReference>
<name>A0AA37BQP0_9ARCH</name>
<dbReference type="Gene3D" id="3.20.20.70">
    <property type="entry name" value="Aldolase class I"/>
    <property type="match status" value="1"/>
</dbReference>
<dbReference type="InterPro" id="IPR013785">
    <property type="entry name" value="Aldolase_TIM"/>
</dbReference>
<organism evidence="5 6">
    <name type="scientific">Thermogymnomonas acidicola</name>
    <dbReference type="NCBI Taxonomy" id="399579"/>
    <lineage>
        <taxon>Archaea</taxon>
        <taxon>Methanobacteriati</taxon>
        <taxon>Thermoplasmatota</taxon>
        <taxon>Thermoplasmata</taxon>
        <taxon>Thermoplasmatales</taxon>
        <taxon>Thermogymnomonas</taxon>
    </lineage>
</organism>
<evidence type="ECO:0000256" key="2">
    <source>
        <dbReference type="ARBA" id="ARBA00022679"/>
    </source>
</evidence>
<gene>
    <name evidence="5" type="ORF">GCM10007108_06910</name>
</gene>
<dbReference type="InterPro" id="IPR002034">
    <property type="entry name" value="AIPM/Hcit_synth_CS"/>
</dbReference>
<keyword evidence="6" id="KW-1185">Reference proteome</keyword>
<evidence type="ECO:0000256" key="3">
    <source>
        <dbReference type="ARBA" id="ARBA00048363"/>
    </source>
</evidence>
<dbReference type="PROSITE" id="PS00816">
    <property type="entry name" value="AIPM_HOMOCIT_SYNTH_2"/>
    <property type="match status" value="1"/>
</dbReference>
<dbReference type="EMBL" id="BMNY01000001">
    <property type="protein sequence ID" value="GGM71408.1"/>
    <property type="molecule type" value="Genomic_DNA"/>
</dbReference>
<proteinExistence type="inferred from homology"/>
<dbReference type="GO" id="GO:0004410">
    <property type="term" value="F:homocitrate synthase activity"/>
    <property type="evidence" value="ECO:0007669"/>
    <property type="project" value="UniProtKB-EC"/>
</dbReference>
<dbReference type="Pfam" id="PF00682">
    <property type="entry name" value="HMGL-like"/>
    <property type="match status" value="1"/>
</dbReference>
<feature type="domain" description="Pyruvate carboxyltransferase" evidence="4">
    <location>
        <begin position="1"/>
        <end position="237"/>
    </location>
</feature>
<dbReference type="PANTHER" id="PTHR42880:SF1">
    <property type="entry name" value="ISOPROPYLMALATE_HOMOCITRATE_CITRAMALATE SYNTHASE FAMILY PROTEIN"/>
    <property type="match status" value="1"/>
</dbReference>
<dbReference type="PROSITE" id="PS50991">
    <property type="entry name" value="PYR_CT"/>
    <property type="match status" value="1"/>
</dbReference>
<reference evidence="5" key="2">
    <citation type="submission" date="2022-09" db="EMBL/GenBank/DDBJ databases">
        <authorList>
            <person name="Sun Q."/>
            <person name="Ohkuma M."/>
        </authorList>
    </citation>
    <scope>NUCLEOTIDE SEQUENCE</scope>
    <source>
        <strain evidence="5">JCM 13583</strain>
    </source>
</reference>
<comment type="catalytic activity">
    <reaction evidence="3">
        <text>acetyl-CoA + 2-oxoglutarate + H2O = (2R)-homocitrate + CoA + H(+)</text>
        <dbReference type="Rhea" id="RHEA:12929"/>
        <dbReference type="ChEBI" id="CHEBI:15377"/>
        <dbReference type="ChEBI" id="CHEBI:15378"/>
        <dbReference type="ChEBI" id="CHEBI:16810"/>
        <dbReference type="ChEBI" id="CHEBI:57287"/>
        <dbReference type="ChEBI" id="CHEBI:57288"/>
        <dbReference type="ChEBI" id="CHEBI:58884"/>
        <dbReference type="EC" id="2.3.3.14"/>
    </reaction>
    <physiologicalReaction direction="left-to-right" evidence="3">
        <dbReference type="Rhea" id="RHEA:12930"/>
    </physiologicalReaction>
</comment>
<sequence length="349" mass="37338">MIVDDTLREGMQAPGLAYSREERLRLAGLISRAGVRSAIVAYPPAHPSEAEFTERVVEMRLFREVFGLGRTTVQDAETVFRTGAGIAMHLPFDLGHLDRAMEAVRYARSTGRPVAVAVVNVSEWSLERIVEISKRLDSLGVDIIQLPDTLGQATPGRMREVVSAVASSVGASVEVHCHNDRGLAVANTLAGLESGAQRADCTIMGIGERNGIADLAAVSDFATRALGSDGLDMDALAEAYRYLASILVSKVGETFLFDNLPFFGANAQKHTAGTHAAFSGVFRASEFSINVYAGRAMVEQILASRGIGASEAEIREVLARVKDESARRGVCLKVDDVVRIAGDVIGKGH</sequence>
<dbReference type="InterPro" id="IPR000891">
    <property type="entry name" value="PYR_CT"/>
</dbReference>
<accession>A0AA37BQP0</accession>
<comment type="caution">
    <text evidence="5">The sequence shown here is derived from an EMBL/GenBank/DDBJ whole genome shotgun (WGS) entry which is preliminary data.</text>
</comment>
<protein>
    <recommendedName>
        <fullName evidence="4">Pyruvate carboxyltransferase domain-containing protein</fullName>
    </recommendedName>
</protein>
<evidence type="ECO:0000313" key="6">
    <source>
        <dbReference type="Proteomes" id="UP000632195"/>
    </source>
</evidence>
<dbReference type="AlphaFoldDB" id="A0AA37BQP0"/>
<dbReference type="SUPFAM" id="SSF51569">
    <property type="entry name" value="Aldolase"/>
    <property type="match status" value="1"/>
</dbReference>
<keyword evidence="2" id="KW-0808">Transferase</keyword>
<evidence type="ECO:0000313" key="5">
    <source>
        <dbReference type="EMBL" id="GGM71408.1"/>
    </source>
</evidence>
<dbReference type="RefSeq" id="WP_188680340.1">
    <property type="nucleotide sequence ID" value="NZ_BMNY01000001.1"/>
</dbReference>